<evidence type="ECO:0000313" key="4">
    <source>
        <dbReference type="Proteomes" id="UP001209540"/>
    </source>
</evidence>
<gene>
    <name evidence="3" type="ORF">BDA99DRAFT_256561</name>
</gene>
<dbReference type="Pfam" id="PF13622">
    <property type="entry name" value="4HBT_3"/>
    <property type="match status" value="1"/>
</dbReference>
<dbReference type="InterPro" id="IPR049449">
    <property type="entry name" value="TesB_ACOT8-like_N"/>
</dbReference>
<dbReference type="Proteomes" id="UP001209540">
    <property type="component" value="Unassembled WGS sequence"/>
</dbReference>
<dbReference type="Gene3D" id="2.40.160.210">
    <property type="entry name" value="Acyl-CoA thioesterase, double hotdog domain"/>
    <property type="match status" value="2"/>
</dbReference>
<keyword evidence="4" id="KW-1185">Reference proteome</keyword>
<dbReference type="SUPFAM" id="SSF54637">
    <property type="entry name" value="Thioesterase/thiol ester dehydrase-isomerase"/>
    <property type="match status" value="1"/>
</dbReference>
<comment type="caution">
    <text evidence="3">The sequence shown here is derived from an EMBL/GenBank/DDBJ whole genome shotgun (WGS) entry which is preliminary data.</text>
</comment>
<dbReference type="InterPro" id="IPR042171">
    <property type="entry name" value="Acyl-CoA_hotdog"/>
</dbReference>
<dbReference type="PANTHER" id="PTHR38110:SF1">
    <property type="entry name" value="THIOESTERASE DOMAIN-CONTAINING PROTEIN"/>
    <property type="match status" value="1"/>
</dbReference>
<sequence>MLKATETHYSNRSPISVTTNYLSETLPGPCIIEVNEIRKTRCSLCTITATMKQHSSLTTRFKRKDNQQSLTIPPPPSSVDKYEHNDYNVKCYAIIILGSEFNKKYNQQQGQQSSIPTIIHPNACTAPSIEMMEPVQIVYDNEITLEILMDLSRKKEKNSAEAHHAISFLDGRPIDSLALSFFAAVFRHPLNTLTGRQDLLGNETTWKPTFQMDVQFKNPIPPNTRYVLATIIAPHLIEGRFDTDGWIFSPDGTLLATAKHHGLVIPRSQRQGITAEKPITWDIKKPSSSPRLHSKL</sequence>
<dbReference type="InterPro" id="IPR029069">
    <property type="entry name" value="HotDog_dom_sf"/>
</dbReference>
<accession>A0AAD5JY98</accession>
<evidence type="ECO:0000313" key="3">
    <source>
        <dbReference type="EMBL" id="KAI9247517.1"/>
    </source>
</evidence>
<evidence type="ECO:0000259" key="2">
    <source>
        <dbReference type="Pfam" id="PF20789"/>
    </source>
</evidence>
<dbReference type="InterPro" id="IPR049450">
    <property type="entry name" value="ACOT8-like_C"/>
</dbReference>
<dbReference type="Pfam" id="PF20789">
    <property type="entry name" value="4HBT_3C"/>
    <property type="match status" value="1"/>
</dbReference>
<dbReference type="InterPro" id="IPR052389">
    <property type="entry name" value="Sec_Metab_Biosynth-Assoc"/>
</dbReference>
<protein>
    <submittedName>
        <fullName evidence="3">Thioesterase-like superfamily-domain-containing protein</fullName>
    </submittedName>
</protein>
<organism evidence="3 4">
    <name type="scientific">Phascolomyces articulosus</name>
    <dbReference type="NCBI Taxonomy" id="60185"/>
    <lineage>
        <taxon>Eukaryota</taxon>
        <taxon>Fungi</taxon>
        <taxon>Fungi incertae sedis</taxon>
        <taxon>Mucoromycota</taxon>
        <taxon>Mucoromycotina</taxon>
        <taxon>Mucoromycetes</taxon>
        <taxon>Mucorales</taxon>
        <taxon>Lichtheimiaceae</taxon>
        <taxon>Phascolomyces</taxon>
    </lineage>
</organism>
<dbReference type="PANTHER" id="PTHR38110">
    <property type="entry name" value="CHROMOSOME 23, WHOLE GENOME SHOTGUN SEQUENCE"/>
    <property type="match status" value="1"/>
</dbReference>
<reference evidence="3" key="2">
    <citation type="submission" date="2023-02" db="EMBL/GenBank/DDBJ databases">
        <authorList>
            <consortium name="DOE Joint Genome Institute"/>
            <person name="Mondo S.J."/>
            <person name="Chang Y."/>
            <person name="Wang Y."/>
            <person name="Ahrendt S."/>
            <person name="Andreopoulos W."/>
            <person name="Barry K."/>
            <person name="Beard J."/>
            <person name="Benny G.L."/>
            <person name="Blankenship S."/>
            <person name="Bonito G."/>
            <person name="Cuomo C."/>
            <person name="Desiro A."/>
            <person name="Gervers K.A."/>
            <person name="Hundley H."/>
            <person name="Kuo A."/>
            <person name="LaButti K."/>
            <person name="Lang B.F."/>
            <person name="Lipzen A."/>
            <person name="O'Donnell K."/>
            <person name="Pangilinan J."/>
            <person name="Reynolds N."/>
            <person name="Sandor L."/>
            <person name="Smith M.W."/>
            <person name="Tsang A."/>
            <person name="Grigoriev I.V."/>
            <person name="Stajich J.E."/>
            <person name="Spatafora J.W."/>
        </authorList>
    </citation>
    <scope>NUCLEOTIDE SEQUENCE</scope>
    <source>
        <strain evidence="3">RSA 2281</strain>
    </source>
</reference>
<feature type="domain" description="Acyl-CoA thioesterase-like N-terminal HotDog" evidence="1">
    <location>
        <begin position="1"/>
        <end position="57"/>
    </location>
</feature>
<dbReference type="AlphaFoldDB" id="A0AAD5JY98"/>
<dbReference type="EMBL" id="JAIXMP010000042">
    <property type="protein sequence ID" value="KAI9247517.1"/>
    <property type="molecule type" value="Genomic_DNA"/>
</dbReference>
<name>A0AAD5JY98_9FUNG</name>
<reference evidence="3" key="1">
    <citation type="journal article" date="2022" name="IScience">
        <title>Evolution of zygomycete secretomes and the origins of terrestrial fungal ecologies.</title>
        <authorList>
            <person name="Chang Y."/>
            <person name="Wang Y."/>
            <person name="Mondo S."/>
            <person name="Ahrendt S."/>
            <person name="Andreopoulos W."/>
            <person name="Barry K."/>
            <person name="Beard J."/>
            <person name="Benny G.L."/>
            <person name="Blankenship S."/>
            <person name="Bonito G."/>
            <person name="Cuomo C."/>
            <person name="Desiro A."/>
            <person name="Gervers K.A."/>
            <person name="Hundley H."/>
            <person name="Kuo A."/>
            <person name="LaButti K."/>
            <person name="Lang B.F."/>
            <person name="Lipzen A."/>
            <person name="O'Donnell K."/>
            <person name="Pangilinan J."/>
            <person name="Reynolds N."/>
            <person name="Sandor L."/>
            <person name="Smith M.E."/>
            <person name="Tsang A."/>
            <person name="Grigoriev I.V."/>
            <person name="Stajich J.E."/>
            <person name="Spatafora J.W."/>
        </authorList>
    </citation>
    <scope>NUCLEOTIDE SEQUENCE</scope>
    <source>
        <strain evidence="3">RSA 2281</strain>
    </source>
</reference>
<proteinExistence type="predicted"/>
<evidence type="ECO:0000259" key="1">
    <source>
        <dbReference type="Pfam" id="PF13622"/>
    </source>
</evidence>
<feature type="domain" description="Acyl-CoA thioesterase-like C-terminal" evidence="2">
    <location>
        <begin position="161"/>
        <end position="264"/>
    </location>
</feature>